<dbReference type="AlphaFoldDB" id="A0A370MY72"/>
<evidence type="ECO:0000313" key="4">
    <source>
        <dbReference type="Proteomes" id="UP000254875"/>
    </source>
</evidence>
<organism evidence="3 4">
    <name type="scientific">Paraburkholderia lacunae</name>
    <dbReference type="NCBI Taxonomy" id="2211104"/>
    <lineage>
        <taxon>Bacteria</taxon>
        <taxon>Pseudomonadati</taxon>
        <taxon>Pseudomonadota</taxon>
        <taxon>Betaproteobacteria</taxon>
        <taxon>Burkholderiales</taxon>
        <taxon>Burkholderiaceae</taxon>
        <taxon>Paraburkholderia</taxon>
    </lineage>
</organism>
<dbReference type="Pfam" id="PF10908">
    <property type="entry name" value="Tlde1_dom"/>
    <property type="match status" value="1"/>
</dbReference>
<name>A0A370MY72_9BURK</name>
<dbReference type="RefSeq" id="WP_115108354.1">
    <property type="nucleotide sequence ID" value="NZ_QHKS01000036.1"/>
</dbReference>
<dbReference type="EMBL" id="QHKS01000036">
    <property type="protein sequence ID" value="RDJ98304.1"/>
    <property type="molecule type" value="Genomic_DNA"/>
</dbReference>
<reference evidence="4" key="1">
    <citation type="submission" date="2018-05" db="EMBL/GenBank/DDBJ databases">
        <authorList>
            <person name="Feng T."/>
        </authorList>
    </citation>
    <scope>NUCLEOTIDE SEQUENCE [LARGE SCALE GENOMIC DNA]</scope>
    <source>
        <strain evidence="4">S27</strain>
    </source>
</reference>
<proteinExistence type="predicted"/>
<evidence type="ECO:0000259" key="2">
    <source>
        <dbReference type="Pfam" id="PF10908"/>
    </source>
</evidence>
<accession>A0A370MY72</accession>
<dbReference type="OrthoDB" id="7569468at2"/>
<dbReference type="InterPro" id="IPR021225">
    <property type="entry name" value="Tlde1_dom"/>
</dbReference>
<evidence type="ECO:0000313" key="3">
    <source>
        <dbReference type="EMBL" id="RDJ98304.1"/>
    </source>
</evidence>
<gene>
    <name evidence="3" type="ORF">DLM46_33880</name>
</gene>
<sequence length="121" mass="13094">MPWSYQQSTGNLSFNGEFVERGYSGAATGKNNPAMQTVPNIGPIPRGNYQIGEPHTSPHTGTYTLNLTPTAGTNTFGRSAFRIHGDSLHHPGTASEGCVIMGAQTRHRIWASGDRRLEVIQ</sequence>
<feature type="domain" description="Tlde1" evidence="2">
    <location>
        <begin position="22"/>
        <end position="112"/>
    </location>
</feature>
<feature type="compositionally biased region" description="Polar residues" evidence="1">
    <location>
        <begin position="29"/>
        <end position="39"/>
    </location>
</feature>
<keyword evidence="4" id="KW-1185">Reference proteome</keyword>
<protein>
    <submittedName>
        <fullName evidence="3">DUF2778 domain-containing protein</fullName>
    </submittedName>
</protein>
<evidence type="ECO:0000256" key="1">
    <source>
        <dbReference type="SAM" id="MobiDB-lite"/>
    </source>
</evidence>
<feature type="region of interest" description="Disordered" evidence="1">
    <location>
        <begin position="25"/>
        <end position="61"/>
    </location>
</feature>
<dbReference type="Proteomes" id="UP000254875">
    <property type="component" value="Unassembled WGS sequence"/>
</dbReference>
<comment type="caution">
    <text evidence="3">The sequence shown here is derived from an EMBL/GenBank/DDBJ whole genome shotgun (WGS) entry which is preliminary data.</text>
</comment>